<gene>
    <name evidence="1" type="ORF">FA13DRAFT_1101746</name>
</gene>
<organism evidence="1 2">
    <name type="scientific">Coprinellus micaceus</name>
    <name type="common">Glistening ink-cap mushroom</name>
    <name type="synonym">Coprinus micaceus</name>
    <dbReference type="NCBI Taxonomy" id="71717"/>
    <lineage>
        <taxon>Eukaryota</taxon>
        <taxon>Fungi</taxon>
        <taxon>Dikarya</taxon>
        <taxon>Basidiomycota</taxon>
        <taxon>Agaricomycotina</taxon>
        <taxon>Agaricomycetes</taxon>
        <taxon>Agaricomycetidae</taxon>
        <taxon>Agaricales</taxon>
        <taxon>Agaricineae</taxon>
        <taxon>Psathyrellaceae</taxon>
        <taxon>Coprinellus</taxon>
    </lineage>
</organism>
<evidence type="ECO:0000313" key="1">
    <source>
        <dbReference type="EMBL" id="TEB26249.1"/>
    </source>
</evidence>
<dbReference type="AlphaFoldDB" id="A0A4Y7SYE8"/>
<protein>
    <recommendedName>
        <fullName evidence="3">TPR-like protein</fullName>
    </recommendedName>
</protein>
<dbReference type="Proteomes" id="UP000298030">
    <property type="component" value="Unassembled WGS sequence"/>
</dbReference>
<keyword evidence="2" id="KW-1185">Reference proteome</keyword>
<sequence length="607" mass="66530">MGSTVTVTPFSAERLLDLDALSQTALARFRTSGDPFDIDEAISAQKQAIAHTAKADTKQLATRLRALATACSIRFSASKHILDIRQSVSCLQIAQTICDPGLSNSIAGEFAEALTEFGICLIQRARSQGKVEDLGHAIDVLRRAVDTPGSWDPATMSRRLGALGIALKRRFQRYQDPEDIHQSVRVLRQNCNLKDRSTETTITNQAVGFYNLAASLSERYQALGDPQDLLEAIEFFRTTVKIAPSTDPSRSTYLLEFGGNLNLLFEATGDSGAVSESIEVLLEALSLSDENKDVNHVSTLVTLGEAYQSRFERCGGSSDDLTASITHIRHALELTPHMDPRRMHRLGSLCSALRAQFQLHGNLACLQEALVCNQEAICITPAGHPTLASLHNTLGIILGERFQHTKELTDLQNAIVSSRQAVSLTAENNPLFPSYLYNLASSLDLRSGVTGRGDDVQEAAIAFQKVLSMTPPSHPDYALYQGKVATSLSAVFELGRNMLHLEQSIQLYKSTISLMDDQDHRKRTTLYGYIGALNLRYRELGIAADLDEVIASLQQVVPFLQETNPDAVECYCRLADAFRRRFEAQGCMEDLQGAVTLLSLSGAILGR</sequence>
<dbReference type="OrthoDB" id="2898497at2759"/>
<dbReference type="PANTHER" id="PTHR19959">
    <property type="entry name" value="KINESIN LIGHT CHAIN"/>
    <property type="match status" value="1"/>
</dbReference>
<dbReference type="STRING" id="71717.A0A4Y7SYE8"/>
<evidence type="ECO:0008006" key="3">
    <source>
        <dbReference type="Google" id="ProtNLM"/>
    </source>
</evidence>
<dbReference type="EMBL" id="QPFP01000050">
    <property type="protein sequence ID" value="TEB26249.1"/>
    <property type="molecule type" value="Genomic_DNA"/>
</dbReference>
<dbReference type="InterPro" id="IPR011990">
    <property type="entry name" value="TPR-like_helical_dom_sf"/>
</dbReference>
<evidence type="ECO:0000313" key="2">
    <source>
        <dbReference type="Proteomes" id="UP000298030"/>
    </source>
</evidence>
<proteinExistence type="predicted"/>
<reference evidence="1 2" key="1">
    <citation type="journal article" date="2019" name="Nat. Ecol. Evol.">
        <title>Megaphylogeny resolves global patterns of mushroom evolution.</title>
        <authorList>
            <person name="Varga T."/>
            <person name="Krizsan K."/>
            <person name="Foldi C."/>
            <person name="Dima B."/>
            <person name="Sanchez-Garcia M."/>
            <person name="Sanchez-Ramirez S."/>
            <person name="Szollosi G.J."/>
            <person name="Szarkandi J.G."/>
            <person name="Papp V."/>
            <person name="Albert L."/>
            <person name="Andreopoulos W."/>
            <person name="Angelini C."/>
            <person name="Antonin V."/>
            <person name="Barry K.W."/>
            <person name="Bougher N.L."/>
            <person name="Buchanan P."/>
            <person name="Buyck B."/>
            <person name="Bense V."/>
            <person name="Catcheside P."/>
            <person name="Chovatia M."/>
            <person name="Cooper J."/>
            <person name="Damon W."/>
            <person name="Desjardin D."/>
            <person name="Finy P."/>
            <person name="Geml J."/>
            <person name="Haridas S."/>
            <person name="Hughes K."/>
            <person name="Justo A."/>
            <person name="Karasinski D."/>
            <person name="Kautmanova I."/>
            <person name="Kiss B."/>
            <person name="Kocsube S."/>
            <person name="Kotiranta H."/>
            <person name="LaButti K.M."/>
            <person name="Lechner B.E."/>
            <person name="Liimatainen K."/>
            <person name="Lipzen A."/>
            <person name="Lukacs Z."/>
            <person name="Mihaltcheva S."/>
            <person name="Morgado L.N."/>
            <person name="Niskanen T."/>
            <person name="Noordeloos M.E."/>
            <person name="Ohm R.A."/>
            <person name="Ortiz-Santana B."/>
            <person name="Ovrebo C."/>
            <person name="Racz N."/>
            <person name="Riley R."/>
            <person name="Savchenko A."/>
            <person name="Shiryaev A."/>
            <person name="Soop K."/>
            <person name="Spirin V."/>
            <person name="Szebenyi C."/>
            <person name="Tomsovsky M."/>
            <person name="Tulloss R.E."/>
            <person name="Uehling J."/>
            <person name="Grigoriev I.V."/>
            <person name="Vagvolgyi C."/>
            <person name="Papp T."/>
            <person name="Martin F.M."/>
            <person name="Miettinen O."/>
            <person name="Hibbett D.S."/>
            <person name="Nagy L.G."/>
        </authorList>
    </citation>
    <scope>NUCLEOTIDE SEQUENCE [LARGE SCALE GENOMIC DNA]</scope>
    <source>
        <strain evidence="1 2">FP101781</strain>
    </source>
</reference>
<comment type="caution">
    <text evidence="1">The sequence shown here is derived from an EMBL/GenBank/DDBJ whole genome shotgun (WGS) entry which is preliminary data.</text>
</comment>
<dbReference type="Gene3D" id="1.25.40.10">
    <property type="entry name" value="Tetratricopeptide repeat domain"/>
    <property type="match status" value="3"/>
</dbReference>
<accession>A0A4Y7SYE8</accession>
<dbReference type="SUPFAM" id="SSF48452">
    <property type="entry name" value="TPR-like"/>
    <property type="match status" value="1"/>
</dbReference>
<name>A0A4Y7SYE8_COPMI</name>
<dbReference type="PANTHER" id="PTHR19959:SF119">
    <property type="entry name" value="FUNGAL LIPASE-LIKE DOMAIN-CONTAINING PROTEIN"/>
    <property type="match status" value="1"/>
</dbReference>